<keyword evidence="2" id="KW-1185">Reference proteome</keyword>
<comment type="caution">
    <text evidence="1">The sequence shown here is derived from an EMBL/GenBank/DDBJ whole genome shotgun (WGS) entry which is preliminary data.</text>
</comment>
<evidence type="ECO:0000313" key="1">
    <source>
        <dbReference type="EMBL" id="MBB4905473.1"/>
    </source>
</evidence>
<organism evidence="1 2">
    <name type="scientific">Actinophytocola algeriensis</name>
    <dbReference type="NCBI Taxonomy" id="1768010"/>
    <lineage>
        <taxon>Bacteria</taxon>
        <taxon>Bacillati</taxon>
        <taxon>Actinomycetota</taxon>
        <taxon>Actinomycetes</taxon>
        <taxon>Pseudonocardiales</taxon>
        <taxon>Pseudonocardiaceae</taxon>
    </lineage>
</organism>
<dbReference type="Proteomes" id="UP000520767">
    <property type="component" value="Unassembled WGS sequence"/>
</dbReference>
<dbReference type="AlphaFoldDB" id="A0A7W7VCR7"/>
<name>A0A7W7VCR7_9PSEU</name>
<proteinExistence type="predicted"/>
<gene>
    <name evidence="1" type="ORF">FHR82_001690</name>
</gene>
<accession>A0A7W7VCR7</accession>
<dbReference type="EMBL" id="JACHJQ010000002">
    <property type="protein sequence ID" value="MBB4905473.1"/>
    <property type="molecule type" value="Genomic_DNA"/>
</dbReference>
<protein>
    <submittedName>
        <fullName evidence="1">Uncharacterized protein</fullName>
    </submittedName>
</protein>
<evidence type="ECO:0000313" key="2">
    <source>
        <dbReference type="Proteomes" id="UP000520767"/>
    </source>
</evidence>
<dbReference type="RefSeq" id="WP_184809699.1">
    <property type="nucleotide sequence ID" value="NZ_JACHJQ010000002.1"/>
</dbReference>
<reference evidence="1 2" key="1">
    <citation type="submission" date="2020-08" db="EMBL/GenBank/DDBJ databases">
        <title>Genomic Encyclopedia of Type Strains, Phase III (KMG-III): the genomes of soil and plant-associated and newly described type strains.</title>
        <authorList>
            <person name="Whitman W."/>
        </authorList>
    </citation>
    <scope>NUCLEOTIDE SEQUENCE [LARGE SCALE GENOMIC DNA]</scope>
    <source>
        <strain evidence="1 2">CECT 8960</strain>
    </source>
</reference>
<sequence>MTPTEDCTQHSPCRELLAIPAAERDSSLRLIITRTSDLGPDGIYVYLNDEFVALLVAMGPGESGRFQRAFPVLGHLATRWNTTYPALLSRAIENMRGDNVLVDSHDQGESSPLYIVVDQGVSGVAQLVRLEELLGFDLPYGALIGIPREHQIVAVPIRKHRDINTMEPLLRLVYNVGSQASDRLSLDVFWFHKGRLHPLHADGNNGELDRIDPPDEFLQLVEQLRR</sequence>